<dbReference type="AlphaFoldDB" id="A0A315YY80"/>
<dbReference type="InterPro" id="IPR012340">
    <property type="entry name" value="NA-bd_OB-fold"/>
</dbReference>
<feature type="transmembrane region" description="Helical" evidence="1">
    <location>
        <begin position="83"/>
        <end position="103"/>
    </location>
</feature>
<dbReference type="OrthoDB" id="189831at2"/>
<accession>A0A315YY80</accession>
<evidence type="ECO:0008006" key="4">
    <source>
        <dbReference type="Google" id="ProtNLM"/>
    </source>
</evidence>
<dbReference type="RefSeq" id="WP_109623146.1">
    <property type="nucleotide sequence ID" value="NZ_QGDO01000012.1"/>
</dbReference>
<sequence length="188" mass="19907">MDFLKELFGTSSSFEAIYWAIAVSATGLMGLKSILSFIGLDLDADFELGLDGDEISVSAILTVLMTIGWSGVLGYKLTSYNDLVILITASVAGVASLGASIFIGGRLKKELEHSGNIDLKNAIGKTAKVYLTIPAGKAEKGQIEIELQGRLKIMDAISENLIPSGASVIVYDVNEHSLVVEPIPSVES</sequence>
<evidence type="ECO:0000256" key="1">
    <source>
        <dbReference type="SAM" id="Phobius"/>
    </source>
</evidence>
<name>A0A315YY80_SEDFL</name>
<dbReference type="EMBL" id="QGDO01000012">
    <property type="protein sequence ID" value="PWJ33666.1"/>
    <property type="molecule type" value="Genomic_DNA"/>
</dbReference>
<keyword evidence="1" id="KW-1133">Transmembrane helix</keyword>
<organism evidence="2 3">
    <name type="scientific">Sediminitomix flava</name>
    <dbReference type="NCBI Taxonomy" id="379075"/>
    <lineage>
        <taxon>Bacteria</taxon>
        <taxon>Pseudomonadati</taxon>
        <taxon>Bacteroidota</taxon>
        <taxon>Cytophagia</taxon>
        <taxon>Cytophagales</taxon>
        <taxon>Flammeovirgaceae</taxon>
        <taxon>Sediminitomix</taxon>
    </lineage>
</organism>
<proteinExistence type="predicted"/>
<evidence type="ECO:0000313" key="2">
    <source>
        <dbReference type="EMBL" id="PWJ33666.1"/>
    </source>
</evidence>
<keyword evidence="3" id="KW-1185">Reference proteome</keyword>
<gene>
    <name evidence="2" type="ORF">BC781_11213</name>
</gene>
<dbReference type="Gene3D" id="2.40.50.140">
    <property type="entry name" value="Nucleic acid-binding proteins"/>
    <property type="match status" value="1"/>
</dbReference>
<protein>
    <recommendedName>
        <fullName evidence="4">NfeD-like partner-binding protein</fullName>
    </recommendedName>
</protein>
<dbReference type="Proteomes" id="UP000245535">
    <property type="component" value="Unassembled WGS sequence"/>
</dbReference>
<evidence type="ECO:0000313" key="3">
    <source>
        <dbReference type="Proteomes" id="UP000245535"/>
    </source>
</evidence>
<comment type="caution">
    <text evidence="2">The sequence shown here is derived from an EMBL/GenBank/DDBJ whole genome shotgun (WGS) entry which is preliminary data.</text>
</comment>
<feature type="transmembrane region" description="Helical" evidence="1">
    <location>
        <begin position="55"/>
        <end position="77"/>
    </location>
</feature>
<keyword evidence="1" id="KW-0812">Transmembrane</keyword>
<reference evidence="2 3" key="1">
    <citation type="submission" date="2018-03" db="EMBL/GenBank/DDBJ databases">
        <title>Genomic Encyclopedia of Archaeal and Bacterial Type Strains, Phase II (KMG-II): from individual species to whole genera.</title>
        <authorList>
            <person name="Goeker M."/>
        </authorList>
    </citation>
    <scope>NUCLEOTIDE SEQUENCE [LARGE SCALE GENOMIC DNA]</scope>
    <source>
        <strain evidence="2 3">DSM 28229</strain>
    </source>
</reference>
<keyword evidence="1" id="KW-0472">Membrane</keyword>
<feature type="transmembrane region" description="Helical" evidence="1">
    <location>
        <begin position="16"/>
        <end position="35"/>
    </location>
</feature>